<dbReference type="PANTHER" id="PTHR43283">
    <property type="entry name" value="BETA-LACTAMASE-RELATED"/>
    <property type="match status" value="1"/>
</dbReference>
<dbReference type="InterPro" id="IPR050789">
    <property type="entry name" value="Diverse_Enzym_Activities"/>
</dbReference>
<evidence type="ECO:0000313" key="3">
    <source>
        <dbReference type="EMBL" id="MCU6798284.1"/>
    </source>
</evidence>
<dbReference type="SUPFAM" id="SSF56601">
    <property type="entry name" value="beta-lactamase/transpeptidase-like"/>
    <property type="match status" value="1"/>
</dbReference>
<dbReference type="RefSeq" id="WP_262689015.1">
    <property type="nucleotide sequence ID" value="NZ_JAOQIO010000125.1"/>
</dbReference>
<proteinExistence type="predicted"/>
<feature type="domain" description="Beta-lactamase-related" evidence="2">
    <location>
        <begin position="14"/>
        <end position="319"/>
    </location>
</feature>
<keyword evidence="4" id="KW-1185">Reference proteome</keyword>
<dbReference type="EMBL" id="JAOQIO010000125">
    <property type="protein sequence ID" value="MCU6798284.1"/>
    <property type="molecule type" value="Genomic_DNA"/>
</dbReference>
<organism evidence="3 4">
    <name type="scientific">Paenibacillus baimaensis</name>
    <dbReference type="NCBI Taxonomy" id="2982185"/>
    <lineage>
        <taxon>Bacteria</taxon>
        <taxon>Bacillati</taxon>
        <taxon>Bacillota</taxon>
        <taxon>Bacilli</taxon>
        <taxon>Bacillales</taxon>
        <taxon>Paenibacillaceae</taxon>
        <taxon>Paenibacillus</taxon>
    </lineage>
</organism>
<accession>A0ABT2UUG1</accession>
<dbReference type="InterPro" id="IPR001466">
    <property type="entry name" value="Beta-lactam-related"/>
</dbReference>
<dbReference type="PANTHER" id="PTHR43283:SF11">
    <property type="entry name" value="BETA-LACTAMASE-RELATED DOMAIN-CONTAINING PROTEIN"/>
    <property type="match status" value="1"/>
</dbReference>
<reference evidence="3 4" key="1">
    <citation type="submission" date="2022-09" db="EMBL/GenBank/DDBJ databases">
        <authorList>
            <person name="Han X.L."/>
            <person name="Wang Q."/>
            <person name="Lu T."/>
        </authorList>
    </citation>
    <scope>NUCLEOTIDE SEQUENCE [LARGE SCALE GENOMIC DNA]</scope>
    <source>
        <strain evidence="3 4">WQ 127069</strain>
    </source>
</reference>
<sequence length="339" mass="38140">MHNIEQQIQSWVELNQIPGAVLDISLGSKLRWHKEWGSYSDGQKIRDIKYNTMFDAASLTKVTATLPAILLLEQHKQLSLDDSVQKYIPDFRHGLITIRQLLQHSSGLPADLPRVDRYEPRDVVKDILQQELVYETGTKVVYSDLGFILLGSVIEELTRQRLSEFVTKQIFQPLGMKDTTFTPDESLRERIAATEADGNGYIVGEVHDEKCYQMGGISGSAGMFTTATDLLQYARSWLTSEESLLTPGQRELCVTNPFQGRGLGWEVWQGQPVIPSCGQTWPFGSFGHTGFTGTSLWIEPHSELIVVFMTNAVHYGRSNPIRELRPLVHEAIYSSLVGD</sequence>
<protein>
    <submittedName>
        <fullName evidence="3">Beta-lactamase family protein</fullName>
    </submittedName>
</protein>
<gene>
    <name evidence="3" type="ORF">OB236_39765</name>
</gene>
<evidence type="ECO:0000256" key="1">
    <source>
        <dbReference type="ARBA" id="ARBA00022801"/>
    </source>
</evidence>
<dbReference type="Proteomes" id="UP001652445">
    <property type="component" value="Unassembled WGS sequence"/>
</dbReference>
<dbReference type="Pfam" id="PF00144">
    <property type="entry name" value="Beta-lactamase"/>
    <property type="match status" value="1"/>
</dbReference>
<evidence type="ECO:0000313" key="4">
    <source>
        <dbReference type="Proteomes" id="UP001652445"/>
    </source>
</evidence>
<name>A0ABT2UUG1_9BACL</name>
<evidence type="ECO:0000259" key="2">
    <source>
        <dbReference type="Pfam" id="PF00144"/>
    </source>
</evidence>
<keyword evidence="1" id="KW-0378">Hydrolase</keyword>
<comment type="caution">
    <text evidence="3">The sequence shown here is derived from an EMBL/GenBank/DDBJ whole genome shotgun (WGS) entry which is preliminary data.</text>
</comment>
<dbReference type="Gene3D" id="3.40.710.10">
    <property type="entry name" value="DD-peptidase/beta-lactamase superfamily"/>
    <property type="match status" value="1"/>
</dbReference>
<dbReference type="InterPro" id="IPR012338">
    <property type="entry name" value="Beta-lactam/transpept-like"/>
</dbReference>